<dbReference type="Gene3D" id="1.20.1250.20">
    <property type="entry name" value="MFS general substrate transporter like domains"/>
    <property type="match status" value="1"/>
</dbReference>
<evidence type="ECO:0000256" key="4">
    <source>
        <dbReference type="ARBA" id="ARBA00022989"/>
    </source>
</evidence>
<dbReference type="PANTHER" id="PTHR43791">
    <property type="entry name" value="PERMEASE-RELATED"/>
    <property type="match status" value="1"/>
</dbReference>
<organism evidence="9 10">
    <name type="scientific">[Emmonsia] crescens</name>
    <dbReference type="NCBI Taxonomy" id="73230"/>
    <lineage>
        <taxon>Eukaryota</taxon>
        <taxon>Fungi</taxon>
        <taxon>Dikarya</taxon>
        <taxon>Ascomycota</taxon>
        <taxon>Pezizomycotina</taxon>
        <taxon>Eurotiomycetes</taxon>
        <taxon>Eurotiomycetidae</taxon>
        <taxon>Onygenales</taxon>
        <taxon>Ajellomycetaceae</taxon>
        <taxon>Emergomyces</taxon>
    </lineage>
</organism>
<dbReference type="GO" id="GO:0022857">
    <property type="term" value="F:transmembrane transporter activity"/>
    <property type="evidence" value="ECO:0007669"/>
    <property type="project" value="InterPro"/>
</dbReference>
<dbReference type="GO" id="GO:0016020">
    <property type="term" value="C:membrane"/>
    <property type="evidence" value="ECO:0007669"/>
    <property type="project" value="UniProtKB-SubCell"/>
</dbReference>
<keyword evidence="3 7" id="KW-0812">Transmembrane</keyword>
<feature type="transmembrane region" description="Helical" evidence="7">
    <location>
        <begin position="441"/>
        <end position="459"/>
    </location>
</feature>
<dbReference type="SUPFAM" id="SSF103473">
    <property type="entry name" value="MFS general substrate transporter"/>
    <property type="match status" value="1"/>
</dbReference>
<dbReference type="Pfam" id="PF07690">
    <property type="entry name" value="MFS_1"/>
    <property type="match status" value="1"/>
</dbReference>
<keyword evidence="5 7" id="KW-0472">Membrane</keyword>
<dbReference type="PROSITE" id="PS50850">
    <property type="entry name" value="MFS"/>
    <property type="match status" value="1"/>
</dbReference>
<evidence type="ECO:0000313" key="9">
    <source>
        <dbReference type="EMBL" id="KKZ61369.1"/>
    </source>
</evidence>
<name>A0A0G2IZE0_9EURO</name>
<dbReference type="InterPro" id="IPR036259">
    <property type="entry name" value="MFS_trans_sf"/>
</dbReference>
<dbReference type="EMBL" id="LCZI01001308">
    <property type="protein sequence ID" value="KKZ61369.1"/>
    <property type="molecule type" value="Genomic_DNA"/>
</dbReference>
<gene>
    <name evidence="9" type="ORF">EMCG_04014</name>
</gene>
<reference evidence="10" key="1">
    <citation type="journal article" date="2015" name="PLoS Genet.">
        <title>The dynamic genome and transcriptome of the human fungal pathogen Blastomyces and close relative Emmonsia.</title>
        <authorList>
            <person name="Munoz J.F."/>
            <person name="Gauthier G.M."/>
            <person name="Desjardins C.A."/>
            <person name="Gallo J.E."/>
            <person name="Holder J."/>
            <person name="Sullivan T.D."/>
            <person name="Marty A.J."/>
            <person name="Carmen J.C."/>
            <person name="Chen Z."/>
            <person name="Ding L."/>
            <person name="Gujja S."/>
            <person name="Magrini V."/>
            <person name="Misas E."/>
            <person name="Mitreva M."/>
            <person name="Priest M."/>
            <person name="Saif S."/>
            <person name="Whiston E.A."/>
            <person name="Young S."/>
            <person name="Zeng Q."/>
            <person name="Goldman W.E."/>
            <person name="Mardis E.R."/>
            <person name="Taylor J.W."/>
            <person name="McEwen J.G."/>
            <person name="Clay O.K."/>
            <person name="Klein B.S."/>
            <person name="Cuomo C.A."/>
        </authorList>
    </citation>
    <scope>NUCLEOTIDE SEQUENCE [LARGE SCALE GENOMIC DNA]</scope>
    <source>
        <strain evidence="10">UAMH 3008</strain>
    </source>
</reference>
<feature type="transmembrane region" description="Helical" evidence="7">
    <location>
        <begin position="288"/>
        <end position="312"/>
    </location>
</feature>
<dbReference type="InterPro" id="IPR011701">
    <property type="entry name" value="MFS"/>
</dbReference>
<evidence type="ECO:0000256" key="5">
    <source>
        <dbReference type="ARBA" id="ARBA00023136"/>
    </source>
</evidence>
<evidence type="ECO:0000256" key="1">
    <source>
        <dbReference type="ARBA" id="ARBA00004141"/>
    </source>
</evidence>
<evidence type="ECO:0000313" key="10">
    <source>
        <dbReference type="Proteomes" id="UP000034164"/>
    </source>
</evidence>
<dbReference type="AlphaFoldDB" id="A0A0G2IZE0"/>
<evidence type="ECO:0000256" key="2">
    <source>
        <dbReference type="ARBA" id="ARBA00022448"/>
    </source>
</evidence>
<evidence type="ECO:0000259" key="8">
    <source>
        <dbReference type="PROSITE" id="PS50850"/>
    </source>
</evidence>
<feature type="domain" description="Major facilitator superfamily (MFS) profile" evidence="8">
    <location>
        <begin position="59"/>
        <end position="463"/>
    </location>
</feature>
<feature type="transmembrane region" description="Helical" evidence="7">
    <location>
        <begin position="58"/>
        <end position="83"/>
    </location>
</feature>
<sequence>MRLEHSLALRHGLVEDSDIDCGVPTTKRVDASPGVIGNQRIQLTEEDNARIKRKTDKAVLTVLVWIYFLQVLDKAVLGIGSLFSLQEDTSMHGNQYSWVGSISPIAQLAWQPFSTWLIVRVPHRILLPTLVLGWGISQACMAGCRDFASLLAGRFFLGLFEAGCLPLFSVITSQWYRRAEQPIRVAIWYSTNGAATITASVLAYGLGHIPSAILKPWQIIFLFTGLVTIVSSLWAYWKLDNNISSARFLTESERQQAIERLRANQIGTGSREFKWSHVLEAALEPKSYLWIVMSVLVNIGASVASVFGPLVLSSFGFDKFRSSLWNIPFGAVQAIVILASCWAAHQAKLKSMILAAFMIPVIVGAAMLYMLDRDPSDRAPLLIAYYLLACLFSGNPLIVSWIIGNTAGTTKQSVNMALYQAGSSVGNIVGPLLFHEKDAPIYHPGLRVVLGVFIAMIVSSMRKTYHSRMSGKDAIDDAGMLLGQQAFLDLTDQQNDEFVYIY</sequence>
<feature type="transmembrane region" description="Helical" evidence="7">
    <location>
        <begin position="351"/>
        <end position="371"/>
    </location>
</feature>
<dbReference type="Proteomes" id="UP000034164">
    <property type="component" value="Unassembled WGS sequence"/>
</dbReference>
<protein>
    <recommendedName>
        <fullName evidence="8">Major facilitator superfamily (MFS) profile domain-containing protein</fullName>
    </recommendedName>
</protein>
<comment type="caution">
    <text evidence="9">The sequence shown here is derived from an EMBL/GenBank/DDBJ whole genome shotgun (WGS) entry which is preliminary data.</text>
</comment>
<keyword evidence="4 7" id="KW-1133">Transmembrane helix</keyword>
<evidence type="ECO:0000256" key="3">
    <source>
        <dbReference type="ARBA" id="ARBA00022692"/>
    </source>
</evidence>
<dbReference type="VEuPathDB" id="FungiDB:EMCG_04014"/>
<dbReference type="OrthoDB" id="4185278at2759"/>
<feature type="transmembrane region" description="Helical" evidence="7">
    <location>
        <begin position="324"/>
        <end position="345"/>
    </location>
</feature>
<dbReference type="PANTHER" id="PTHR43791:SF16">
    <property type="entry name" value="TRANSPORTER, PUTATIVE (AFU_ORTHOLOGUE AFUA_3G01840)-RELATED"/>
    <property type="match status" value="1"/>
</dbReference>
<feature type="transmembrane region" description="Helical" evidence="7">
    <location>
        <begin position="383"/>
        <end position="403"/>
    </location>
</feature>
<feature type="transmembrane region" description="Helical" evidence="7">
    <location>
        <begin position="219"/>
        <end position="237"/>
    </location>
</feature>
<comment type="subcellular location">
    <subcellularLocation>
        <location evidence="1">Membrane</location>
        <topology evidence="1">Multi-pass membrane protein</topology>
    </subcellularLocation>
</comment>
<comment type="similarity">
    <text evidence="6">Belongs to the major facilitator superfamily. Allantoate permease family.</text>
</comment>
<accession>A0A0G2IZE0</accession>
<evidence type="ECO:0000256" key="6">
    <source>
        <dbReference type="ARBA" id="ARBA00037968"/>
    </source>
</evidence>
<evidence type="ECO:0000256" key="7">
    <source>
        <dbReference type="SAM" id="Phobius"/>
    </source>
</evidence>
<feature type="transmembrane region" description="Helical" evidence="7">
    <location>
        <begin position="155"/>
        <end position="175"/>
    </location>
</feature>
<feature type="transmembrane region" description="Helical" evidence="7">
    <location>
        <begin position="187"/>
        <end position="207"/>
    </location>
</feature>
<dbReference type="InterPro" id="IPR020846">
    <property type="entry name" value="MFS_dom"/>
</dbReference>
<keyword evidence="2" id="KW-0813">Transport</keyword>
<proteinExistence type="inferred from homology"/>
<dbReference type="FunFam" id="1.20.1250.20:FF:000064">
    <property type="entry name" value="MFS allantoate transporter"/>
    <property type="match status" value="1"/>
</dbReference>